<dbReference type="GO" id="GO:0055085">
    <property type="term" value="P:transmembrane transport"/>
    <property type="evidence" value="ECO:0007669"/>
    <property type="project" value="InterPro"/>
</dbReference>
<evidence type="ECO:0000313" key="10">
    <source>
        <dbReference type="EnsemblMetazoa" id="CapteP101463"/>
    </source>
</evidence>
<dbReference type="OMA" id="QAYEWAM"/>
<evidence type="ECO:0000256" key="5">
    <source>
        <dbReference type="ARBA" id="ARBA00022737"/>
    </source>
</evidence>
<evidence type="ECO:0000256" key="7">
    <source>
        <dbReference type="PROSITE-ProRule" id="PRU00282"/>
    </source>
</evidence>
<dbReference type="EnsemblMetazoa" id="CapteT101463">
    <property type="protein sequence ID" value="CapteP101463"/>
    <property type="gene ID" value="CapteG101463"/>
</dbReference>
<protein>
    <recommendedName>
        <fullName evidence="12">Mitochondrial thiamine pyrophosphate carrier</fullName>
    </recommendedName>
</protein>
<dbReference type="Pfam" id="PF00153">
    <property type="entry name" value="Mito_carr"/>
    <property type="match status" value="2"/>
</dbReference>
<dbReference type="AlphaFoldDB" id="R7TSY8"/>
<dbReference type="InterPro" id="IPR018108">
    <property type="entry name" value="MCP_transmembrane"/>
</dbReference>
<evidence type="ECO:0000256" key="1">
    <source>
        <dbReference type="ARBA" id="ARBA00004141"/>
    </source>
</evidence>
<keyword evidence="3 8" id="KW-0813">Transport</keyword>
<dbReference type="HOGENOM" id="CLU_015166_10_3_1"/>
<dbReference type="Proteomes" id="UP000014760">
    <property type="component" value="Unassembled WGS sequence"/>
</dbReference>
<evidence type="ECO:0000256" key="4">
    <source>
        <dbReference type="ARBA" id="ARBA00022692"/>
    </source>
</evidence>
<keyword evidence="4 7" id="KW-0812">Transmembrane</keyword>
<name>R7TSY8_CAPTE</name>
<reference evidence="11" key="1">
    <citation type="submission" date="2012-12" db="EMBL/GenBank/DDBJ databases">
        <authorList>
            <person name="Hellsten U."/>
            <person name="Grimwood J."/>
            <person name="Chapman J.A."/>
            <person name="Shapiro H."/>
            <person name="Aerts A."/>
            <person name="Otillar R.P."/>
            <person name="Terry A.Y."/>
            <person name="Boore J.L."/>
            <person name="Simakov O."/>
            <person name="Marletaz F."/>
            <person name="Cho S.-J."/>
            <person name="Edsinger-Gonzales E."/>
            <person name="Havlak P."/>
            <person name="Kuo D.-H."/>
            <person name="Larsson T."/>
            <person name="Lv J."/>
            <person name="Arendt D."/>
            <person name="Savage R."/>
            <person name="Osoegawa K."/>
            <person name="de Jong P."/>
            <person name="Lindberg D.R."/>
            <person name="Seaver E.C."/>
            <person name="Weisblat D.A."/>
            <person name="Putnam N.H."/>
            <person name="Grigoriev I.V."/>
            <person name="Rokhsar D.S."/>
        </authorList>
    </citation>
    <scope>NUCLEOTIDE SEQUENCE</scope>
    <source>
        <strain evidence="11">I ESC-2004</strain>
    </source>
</reference>
<keyword evidence="11" id="KW-1185">Reference proteome</keyword>
<dbReference type="SUPFAM" id="SSF103506">
    <property type="entry name" value="Mitochondrial carrier"/>
    <property type="match status" value="1"/>
</dbReference>
<dbReference type="PRINTS" id="PR00926">
    <property type="entry name" value="MITOCARRIER"/>
</dbReference>
<feature type="repeat" description="Solcar" evidence="7">
    <location>
        <begin position="11"/>
        <end position="104"/>
    </location>
</feature>
<evidence type="ECO:0000256" key="8">
    <source>
        <dbReference type="RuleBase" id="RU000488"/>
    </source>
</evidence>
<evidence type="ECO:0000313" key="11">
    <source>
        <dbReference type="Proteomes" id="UP000014760"/>
    </source>
</evidence>
<comment type="similarity">
    <text evidence="2 8">Belongs to the mitochondrial carrier (TC 2.A.29) family.</text>
</comment>
<gene>
    <name evidence="9" type="ORF">CAPTEDRAFT_101463</name>
</gene>
<dbReference type="PROSITE" id="PS50920">
    <property type="entry name" value="SOLCAR"/>
    <property type="match status" value="2"/>
</dbReference>
<dbReference type="EMBL" id="AMQN01011152">
    <property type="status" value="NOT_ANNOTATED_CDS"/>
    <property type="molecule type" value="Genomic_DNA"/>
</dbReference>
<dbReference type="Gene3D" id="1.50.40.10">
    <property type="entry name" value="Mitochondrial carrier domain"/>
    <property type="match status" value="1"/>
</dbReference>
<dbReference type="InterPro" id="IPR002067">
    <property type="entry name" value="MCP"/>
</dbReference>
<dbReference type="GO" id="GO:0016020">
    <property type="term" value="C:membrane"/>
    <property type="evidence" value="ECO:0007669"/>
    <property type="project" value="UniProtKB-SubCell"/>
</dbReference>
<evidence type="ECO:0000256" key="6">
    <source>
        <dbReference type="ARBA" id="ARBA00023136"/>
    </source>
</evidence>
<dbReference type="InterPro" id="IPR023395">
    <property type="entry name" value="MCP_dom_sf"/>
</dbReference>
<reference evidence="9 11" key="2">
    <citation type="journal article" date="2013" name="Nature">
        <title>Insights into bilaterian evolution from three spiralian genomes.</title>
        <authorList>
            <person name="Simakov O."/>
            <person name="Marletaz F."/>
            <person name="Cho S.J."/>
            <person name="Edsinger-Gonzales E."/>
            <person name="Havlak P."/>
            <person name="Hellsten U."/>
            <person name="Kuo D.H."/>
            <person name="Larsson T."/>
            <person name="Lv J."/>
            <person name="Arendt D."/>
            <person name="Savage R."/>
            <person name="Osoegawa K."/>
            <person name="de Jong P."/>
            <person name="Grimwood J."/>
            <person name="Chapman J.A."/>
            <person name="Shapiro H."/>
            <person name="Aerts A."/>
            <person name="Otillar R.P."/>
            <person name="Terry A.Y."/>
            <person name="Boore J.L."/>
            <person name="Grigoriev I.V."/>
            <person name="Lindberg D.R."/>
            <person name="Seaver E.C."/>
            <person name="Weisblat D.A."/>
            <person name="Putnam N.H."/>
            <person name="Rokhsar D.S."/>
        </authorList>
    </citation>
    <scope>NUCLEOTIDE SEQUENCE</scope>
    <source>
        <strain evidence="9 11">I ESC-2004</strain>
    </source>
</reference>
<proteinExistence type="inferred from homology"/>
<dbReference type="FunCoup" id="R7TSY8">
    <property type="interactions" value="419"/>
</dbReference>
<evidence type="ECO:0000256" key="2">
    <source>
        <dbReference type="ARBA" id="ARBA00006375"/>
    </source>
</evidence>
<dbReference type="OrthoDB" id="18574at2759"/>
<feature type="repeat" description="Solcar" evidence="7">
    <location>
        <begin position="117"/>
        <end position="203"/>
    </location>
</feature>
<evidence type="ECO:0000313" key="9">
    <source>
        <dbReference type="EMBL" id="ELT96754.1"/>
    </source>
</evidence>
<keyword evidence="5" id="KW-0677">Repeat</keyword>
<comment type="subcellular location">
    <subcellularLocation>
        <location evidence="1">Membrane</location>
        <topology evidence="1">Multi-pass membrane protein</topology>
    </subcellularLocation>
</comment>
<evidence type="ECO:0000256" key="3">
    <source>
        <dbReference type="ARBA" id="ARBA00022448"/>
    </source>
</evidence>
<keyword evidence="6 7" id="KW-0472">Membrane</keyword>
<accession>R7TSY8</accession>
<sequence>MVGYDPNEKKLSRQSIVYSGAISGALTRTVSQPLDVLKIRFQLQTESFSKHNKQSIYYGIRQATGRIYREEGLRAFWRGHSPAQCLSVTYGIVQFSSFETMTRVIYENLPGYFSSEIKVFTHFVCGGFSGVAATIFAQPFDVIRTRVVAQGEPKIYKNMLHAALVMVTRESPRSLYKGLMPTLLQIAPQNGFNFAFYSMFVSIWNLLFNKTSHVGKHGFEDSIIDILFSNCGHSLQQFDFRL</sequence>
<organism evidence="9">
    <name type="scientific">Capitella teleta</name>
    <name type="common">Polychaete worm</name>
    <dbReference type="NCBI Taxonomy" id="283909"/>
    <lineage>
        <taxon>Eukaryota</taxon>
        <taxon>Metazoa</taxon>
        <taxon>Spiralia</taxon>
        <taxon>Lophotrochozoa</taxon>
        <taxon>Annelida</taxon>
        <taxon>Polychaeta</taxon>
        <taxon>Sedentaria</taxon>
        <taxon>Scolecida</taxon>
        <taxon>Capitellidae</taxon>
        <taxon>Capitella</taxon>
    </lineage>
</organism>
<dbReference type="EMBL" id="KB308726">
    <property type="protein sequence ID" value="ELT96754.1"/>
    <property type="molecule type" value="Genomic_DNA"/>
</dbReference>
<dbReference type="PANTHER" id="PTHR24089">
    <property type="entry name" value="SOLUTE CARRIER FAMILY 25"/>
    <property type="match status" value="1"/>
</dbReference>
<reference evidence="10" key="3">
    <citation type="submission" date="2015-06" db="UniProtKB">
        <authorList>
            <consortium name="EnsemblMetazoa"/>
        </authorList>
    </citation>
    <scope>IDENTIFICATION</scope>
</reference>
<evidence type="ECO:0008006" key="12">
    <source>
        <dbReference type="Google" id="ProtNLM"/>
    </source>
</evidence>
<dbReference type="STRING" id="283909.R7TSY8"/>